<evidence type="ECO:0000259" key="25">
    <source>
        <dbReference type="Pfam" id="PF24055"/>
    </source>
</evidence>
<keyword evidence="17 20" id="KW-0539">Nucleus</keyword>
<evidence type="ECO:0000313" key="28">
    <source>
        <dbReference type="Proteomes" id="UP000775547"/>
    </source>
</evidence>
<keyword evidence="8 20" id="KW-0479">Metal-binding</keyword>
<feature type="region of interest" description="Disordered" evidence="21">
    <location>
        <begin position="371"/>
        <end position="391"/>
    </location>
</feature>
<keyword evidence="15 20" id="KW-0238">DNA-binding</keyword>
<dbReference type="GO" id="GO:0000724">
    <property type="term" value="P:double-strand break repair via homologous recombination"/>
    <property type="evidence" value="ECO:0007669"/>
    <property type="project" value="TreeGrafter"/>
</dbReference>
<evidence type="ECO:0000256" key="10">
    <source>
        <dbReference type="ARBA" id="ARBA00022771"/>
    </source>
</evidence>
<organism evidence="27 28">
    <name type="scientific">Asterophora parasitica</name>
    <dbReference type="NCBI Taxonomy" id="117018"/>
    <lineage>
        <taxon>Eukaryota</taxon>
        <taxon>Fungi</taxon>
        <taxon>Dikarya</taxon>
        <taxon>Basidiomycota</taxon>
        <taxon>Agaricomycotina</taxon>
        <taxon>Agaricomycetes</taxon>
        <taxon>Agaricomycetidae</taxon>
        <taxon>Agaricales</taxon>
        <taxon>Tricholomatineae</taxon>
        <taxon>Lyophyllaceae</taxon>
        <taxon>Asterophora</taxon>
    </lineage>
</organism>
<evidence type="ECO:0000256" key="20">
    <source>
        <dbReference type="RuleBase" id="RU000442"/>
    </source>
</evidence>
<reference evidence="27" key="1">
    <citation type="submission" date="2020-07" db="EMBL/GenBank/DDBJ databases">
        <authorList>
            <person name="Nieuwenhuis M."/>
            <person name="Van De Peppel L.J.J."/>
        </authorList>
    </citation>
    <scope>NUCLEOTIDE SEQUENCE</scope>
    <source>
        <strain evidence="27">AP01</strain>
        <tissue evidence="27">Mycelium</tissue>
    </source>
</reference>
<dbReference type="InterPro" id="IPR006134">
    <property type="entry name" value="DNA-dir_DNA_pol_B_multi_dom"/>
</dbReference>
<sequence>MSLSSAPSSKRPSLRVQITQIDYTVIQPGSLDNSSLPRVPIIRIFGTSSVGKKTCLHVHQVYPYFYVEYHGPLDANHVNHYISKLVKSLNHAIALSLKRNPLSHGSRYIRAILLVKGIHFYGFHSSYTPFLKVFVADPAYVFRTVTILQSATVMGTRFRIFESHISYVLQFMCDFGLYGCGWIDLEEVLQRDVKSTCEGEYANSDEHMFDSSPYFRQTRMPLEVDAIAPHILNRHSIAPRNLHHKLEIPAAPLPPDPLVLSVRELWEDERKRRAARGLNPSPEIPVDPSDSSRGVGGDWVAEAQYWEELRGKIESDRVAEGPTHLTGEWENWVMTTFDSAEALWEDRWRVWMPASQAHREQSLIAVSQSFPRTAPPSHVSQWNTDIESEPDDNAIDVDISMLSSQDISQLIDLEEGRWASRADRDSGPRLREDDESEDDDVFNDEEEVPEVSQQTSLSDPFQPPEEGPARDPAGEPELRFSSPPFRPHIGRELPSPTTPTRGAGVTPKSLWPSESDSEGEDTASRPVRVLENVSGLAEVSVIDSEKPSTSNGILSEGSPDIGPLDTARPAKRQKLGFSLEDEEIPPYLGNYFSSPSPCPEPVFRPTVPVRKLLKESYAVHTMKTINMNRYAYAMPPPTAFDLLISTGDYTIPTKVYRPPYYSSILDAPDRPKEYGGLTFHLKGGEGVTTLDPWDATDSARERFQLGRVPPLLSRGIGGWEYANSPPSVKEVKRWLSQDSFPALRGKMKSQIEGPIQANIFGLKETPRPALNARPASRERQAMSVLSLELAWPAPTEDNKTPNPDINEIAAVFYAYQMSEAVPPEIETIVIQAPHFDPRRMREMKLNIVQDEIELINHIVDIVGNLDPDVITGWDIQRGSWGYLDARGKQNGFEISDLISRAPSQRSAGSDQWGMRHTSTFKVAGRHVLNLWRIMRSEQALTSYTLENVTFSVLGRRIPRYSNGTLSDWYHSGVPSHTSCALRYFLDRTCLLLDILEQSEVLTKTAYVARYASVTLLNVTSSEFARVFGVDFFSVISRGSQFKVESFMFRIAKPESFVLISPNKKDVGKQNAAECMPLIMEPASAFYSSPLVVLDFQSLYPSIMIAYNYCYSTCLGRIKDFQGRNKFGVVDLELPPGLLSSLSEHIQVAPNGMIYVKPEVRKGLLGRMLIELLGTRVMVKQAMKGVKNDKALRRVLDARQLGLKYIANVTYGYTSASFSGRMPGVEIADSIVQSGRETLEKALLFVIVFNLRYSDAYHTGHHVNQFYKEMGSGMYGDTDSIFIYLQGKTKVQAFRIGNDIADTITALNPSPVKLKFEKVYLPCVLLAKKRYVGFKYEHVDDKEPVFDAKGIETVRRDGVPAQQKMTETCLKILFRSQDLSEVKDYCVRSWTKLLDNKVSVLDFIFAKEVRMGTYSENGPPPPGVVVAARRMVADPSNEPQYGERIPYVIARGLPGTRLVDRAVDPMDLLRDSRLQLDAMYYISRVLIPPLERIFSLVGADVKAWFDEMPKTYTFDPTASPVKAGKEEVADFDTPPDRLNIEEHFQNPQCLICGDYASEGWSPGFCSKYHFEGFLLGLCDECYFSPQETIAALSSRMQVNEQRLMNARRICATCTGFAPGEPIECESLDCPWLFSRKRAENKEEFMSVIKEILEDVNDGGEEDDEYEYGEQTDQSDSDDMDYLFQTPTSRNE</sequence>
<feature type="region of interest" description="Disordered" evidence="21">
    <location>
        <begin position="273"/>
        <end position="295"/>
    </location>
</feature>
<dbReference type="InterPro" id="IPR006172">
    <property type="entry name" value="DNA-dir_DNA_pol_B"/>
</dbReference>
<evidence type="ECO:0000256" key="19">
    <source>
        <dbReference type="ARBA" id="ARBA00066055"/>
    </source>
</evidence>
<evidence type="ECO:0000256" key="9">
    <source>
        <dbReference type="ARBA" id="ARBA00022763"/>
    </source>
</evidence>
<dbReference type="EMBL" id="JABCKV010000005">
    <property type="protein sequence ID" value="KAG5647998.1"/>
    <property type="molecule type" value="Genomic_DNA"/>
</dbReference>
<keyword evidence="16" id="KW-0234">DNA repair</keyword>
<keyword evidence="5 20" id="KW-0808">Transferase</keyword>
<comment type="similarity">
    <text evidence="3 20">Belongs to the DNA polymerase type-B family.</text>
</comment>
<evidence type="ECO:0000256" key="14">
    <source>
        <dbReference type="ARBA" id="ARBA00023014"/>
    </source>
</evidence>
<dbReference type="GO" id="GO:0000166">
    <property type="term" value="F:nucleotide binding"/>
    <property type="evidence" value="ECO:0007669"/>
    <property type="project" value="InterPro"/>
</dbReference>
<evidence type="ECO:0000256" key="4">
    <source>
        <dbReference type="ARBA" id="ARBA00022485"/>
    </source>
</evidence>
<dbReference type="GO" id="GO:0003677">
    <property type="term" value="F:DNA binding"/>
    <property type="evidence" value="ECO:0007669"/>
    <property type="project" value="UniProtKB-KW"/>
</dbReference>
<dbReference type="InterPro" id="IPR006133">
    <property type="entry name" value="DNA-dir_DNA_pol_B_exonuc"/>
</dbReference>
<dbReference type="PRINTS" id="PR00106">
    <property type="entry name" value="DNAPOLB"/>
</dbReference>
<dbReference type="InterPro" id="IPR030559">
    <property type="entry name" value="PolZ_Rev3"/>
</dbReference>
<feature type="domain" description="DNA polymerase delta/zeta catalytic subunit N-terminal" evidence="25">
    <location>
        <begin position="60"/>
        <end position="141"/>
    </location>
</feature>
<comment type="catalytic activity">
    <reaction evidence="18 20">
        <text>DNA(n) + a 2'-deoxyribonucleoside 5'-triphosphate = DNA(n+1) + diphosphate</text>
        <dbReference type="Rhea" id="RHEA:22508"/>
        <dbReference type="Rhea" id="RHEA-COMP:17339"/>
        <dbReference type="Rhea" id="RHEA-COMP:17340"/>
        <dbReference type="ChEBI" id="CHEBI:33019"/>
        <dbReference type="ChEBI" id="CHEBI:61560"/>
        <dbReference type="ChEBI" id="CHEBI:173112"/>
        <dbReference type="EC" id="2.7.7.7"/>
    </reaction>
</comment>
<dbReference type="GO" id="GO:0003887">
    <property type="term" value="F:DNA-directed DNA polymerase activity"/>
    <property type="evidence" value="ECO:0007669"/>
    <property type="project" value="UniProtKB-KW"/>
</dbReference>
<dbReference type="OrthoDB" id="2414538at2759"/>
<evidence type="ECO:0000256" key="8">
    <source>
        <dbReference type="ARBA" id="ARBA00022723"/>
    </source>
</evidence>
<dbReference type="SUPFAM" id="SSF56672">
    <property type="entry name" value="DNA/RNA polymerases"/>
    <property type="match status" value="1"/>
</dbReference>
<keyword evidence="7 20" id="KW-0235">DNA replication</keyword>
<keyword evidence="6 20" id="KW-0548">Nucleotidyltransferase</keyword>
<keyword evidence="11 20" id="KW-0862">Zinc</keyword>
<dbReference type="Gene3D" id="1.10.132.60">
    <property type="entry name" value="DNA polymerase family B, C-terminal domain"/>
    <property type="match status" value="1"/>
</dbReference>
<dbReference type="CDD" id="cd05778">
    <property type="entry name" value="DNA_polB_zeta_exo"/>
    <property type="match status" value="1"/>
</dbReference>
<dbReference type="Gene3D" id="3.30.420.10">
    <property type="entry name" value="Ribonuclease H-like superfamily/Ribonuclease H"/>
    <property type="match status" value="1"/>
</dbReference>
<dbReference type="Gene3D" id="3.90.1600.10">
    <property type="entry name" value="Palm domain of DNA polymerase"/>
    <property type="match status" value="1"/>
</dbReference>
<evidence type="ECO:0000256" key="5">
    <source>
        <dbReference type="ARBA" id="ARBA00022679"/>
    </source>
</evidence>
<feature type="compositionally biased region" description="Acidic residues" evidence="21">
    <location>
        <begin position="433"/>
        <end position="449"/>
    </location>
</feature>
<dbReference type="CDD" id="cd05534">
    <property type="entry name" value="POLBc_zeta"/>
    <property type="match status" value="1"/>
</dbReference>
<evidence type="ECO:0000256" key="3">
    <source>
        <dbReference type="ARBA" id="ARBA00005755"/>
    </source>
</evidence>
<evidence type="ECO:0000256" key="1">
    <source>
        <dbReference type="ARBA" id="ARBA00001966"/>
    </source>
</evidence>
<dbReference type="InterPro" id="IPR017964">
    <property type="entry name" value="DNA-dir_DNA_pol_B_CS"/>
</dbReference>
<evidence type="ECO:0000256" key="17">
    <source>
        <dbReference type="ARBA" id="ARBA00023242"/>
    </source>
</evidence>
<evidence type="ECO:0000256" key="13">
    <source>
        <dbReference type="ARBA" id="ARBA00023004"/>
    </source>
</evidence>
<name>A0A9P7KEY3_9AGAR</name>
<evidence type="ECO:0000259" key="23">
    <source>
        <dbReference type="Pfam" id="PF03104"/>
    </source>
</evidence>
<dbReference type="InterPro" id="IPR023211">
    <property type="entry name" value="DNA_pol_palm_dom_sf"/>
</dbReference>
<dbReference type="GO" id="GO:0008270">
    <property type="term" value="F:zinc ion binding"/>
    <property type="evidence" value="ECO:0007669"/>
    <property type="project" value="UniProtKB-KW"/>
</dbReference>
<dbReference type="InterPro" id="IPR043502">
    <property type="entry name" value="DNA/RNA_pol_sf"/>
</dbReference>
<evidence type="ECO:0000259" key="22">
    <source>
        <dbReference type="Pfam" id="PF00136"/>
    </source>
</evidence>
<evidence type="ECO:0000256" key="21">
    <source>
        <dbReference type="SAM" id="MobiDB-lite"/>
    </source>
</evidence>
<keyword evidence="9" id="KW-0227">DNA damage</keyword>
<dbReference type="InterPro" id="IPR036397">
    <property type="entry name" value="RNaseH_sf"/>
</dbReference>
<comment type="subcellular location">
    <subcellularLocation>
        <location evidence="2 20">Nucleus</location>
    </subcellularLocation>
</comment>
<evidence type="ECO:0000256" key="12">
    <source>
        <dbReference type="ARBA" id="ARBA00022932"/>
    </source>
</evidence>
<keyword evidence="28" id="KW-1185">Reference proteome</keyword>
<evidence type="ECO:0000256" key="15">
    <source>
        <dbReference type="ARBA" id="ARBA00023125"/>
    </source>
</evidence>
<keyword evidence="13 20" id="KW-0408">Iron</keyword>
<feature type="domain" description="DNA-directed DNA polymerase family B exonuclease" evidence="23">
    <location>
        <begin position="800"/>
        <end position="948"/>
    </location>
</feature>
<dbReference type="SUPFAM" id="SSF53098">
    <property type="entry name" value="Ribonuclease H-like"/>
    <property type="match status" value="1"/>
</dbReference>
<evidence type="ECO:0000259" key="24">
    <source>
        <dbReference type="Pfam" id="PF14260"/>
    </source>
</evidence>
<evidence type="ECO:0000256" key="6">
    <source>
        <dbReference type="ARBA" id="ARBA00022695"/>
    </source>
</evidence>
<feature type="domain" description="DNA-directed DNA polymerase family B multifunctional" evidence="22">
    <location>
        <begin position="1031"/>
        <end position="1494"/>
    </location>
</feature>
<evidence type="ECO:0000259" key="26">
    <source>
        <dbReference type="Pfam" id="PF24065"/>
    </source>
</evidence>
<dbReference type="GO" id="GO:0016035">
    <property type="term" value="C:zeta DNA polymerase complex"/>
    <property type="evidence" value="ECO:0007669"/>
    <property type="project" value="InterPro"/>
</dbReference>
<dbReference type="GO" id="GO:0042276">
    <property type="term" value="P:error-prone translesion synthesis"/>
    <property type="evidence" value="ECO:0007669"/>
    <property type="project" value="TreeGrafter"/>
</dbReference>
<evidence type="ECO:0000256" key="16">
    <source>
        <dbReference type="ARBA" id="ARBA00023204"/>
    </source>
</evidence>
<dbReference type="Pfam" id="PF24055">
    <property type="entry name" value="POL3_N"/>
    <property type="match status" value="1"/>
</dbReference>
<dbReference type="GO" id="GO:0006260">
    <property type="term" value="P:DNA replication"/>
    <property type="evidence" value="ECO:0007669"/>
    <property type="project" value="UniProtKB-KW"/>
</dbReference>
<keyword evidence="14 20" id="KW-0411">Iron-sulfur</keyword>
<feature type="domain" description="C4-type zinc-finger of DNA polymerase delta" evidence="24">
    <location>
        <begin position="1548"/>
        <end position="1634"/>
    </location>
</feature>
<feature type="compositionally biased region" description="Acidic residues" evidence="21">
    <location>
        <begin position="1652"/>
        <end position="1679"/>
    </location>
</feature>
<evidence type="ECO:0000256" key="11">
    <source>
        <dbReference type="ARBA" id="ARBA00022833"/>
    </source>
</evidence>
<feature type="domain" description="DNA polymerase zeta catalytic subunit N-terminal" evidence="26">
    <location>
        <begin position="14"/>
        <end position="59"/>
    </location>
</feature>
<dbReference type="Pfam" id="PF00136">
    <property type="entry name" value="DNA_pol_B"/>
    <property type="match status" value="1"/>
</dbReference>
<dbReference type="PROSITE" id="PS00116">
    <property type="entry name" value="DNA_POLYMERASE_B"/>
    <property type="match status" value="1"/>
</dbReference>
<comment type="subunit">
    <text evidence="19">Forms DNA polymerase zeta with REV7.</text>
</comment>
<gene>
    <name evidence="27" type="ORF">DXG03_007032</name>
</gene>
<dbReference type="Pfam" id="PF03104">
    <property type="entry name" value="DNA_pol_B_exo1"/>
    <property type="match status" value="1"/>
</dbReference>
<dbReference type="InterPro" id="IPR056447">
    <property type="entry name" value="REV3_N"/>
</dbReference>
<evidence type="ECO:0000256" key="2">
    <source>
        <dbReference type="ARBA" id="ARBA00004123"/>
    </source>
</evidence>
<dbReference type="InterPro" id="IPR025687">
    <property type="entry name" value="Znf-C4pol"/>
</dbReference>
<dbReference type="GO" id="GO:0051539">
    <property type="term" value="F:4 iron, 4 sulfur cluster binding"/>
    <property type="evidence" value="ECO:0007669"/>
    <property type="project" value="UniProtKB-KW"/>
</dbReference>
<proteinExistence type="inferred from homology"/>
<feature type="region of interest" description="Disordered" evidence="21">
    <location>
        <begin position="419"/>
        <end position="525"/>
    </location>
</feature>
<reference evidence="27" key="2">
    <citation type="submission" date="2021-10" db="EMBL/GenBank/DDBJ databases">
        <title>Phylogenomics reveals ancestral predisposition of the termite-cultivated fungus Termitomyces towards a domesticated lifestyle.</title>
        <authorList>
            <person name="Auxier B."/>
            <person name="Grum-Grzhimaylo A."/>
            <person name="Cardenas M.E."/>
            <person name="Lodge J.D."/>
            <person name="Laessoe T."/>
            <person name="Pedersen O."/>
            <person name="Smith M.E."/>
            <person name="Kuyper T.W."/>
            <person name="Franco-Molano E.A."/>
            <person name="Baroni T.J."/>
            <person name="Aanen D.K."/>
        </authorList>
    </citation>
    <scope>NUCLEOTIDE SEQUENCE</scope>
    <source>
        <strain evidence="27">AP01</strain>
        <tissue evidence="27">Mycelium</tissue>
    </source>
</reference>
<feature type="region of interest" description="Disordered" evidence="21">
    <location>
        <begin position="543"/>
        <end position="566"/>
    </location>
</feature>
<dbReference type="Pfam" id="PF24065">
    <property type="entry name" value="REV3_N"/>
    <property type="match status" value="1"/>
</dbReference>
<keyword evidence="4 20" id="KW-0004">4Fe-4S</keyword>
<dbReference type="PANTHER" id="PTHR45812">
    <property type="entry name" value="DNA POLYMERASE ZETA CATALYTIC SUBUNIT"/>
    <property type="match status" value="1"/>
</dbReference>
<dbReference type="InterPro" id="IPR042087">
    <property type="entry name" value="DNA_pol_B_thumb"/>
</dbReference>
<dbReference type="EC" id="2.7.7.7" evidence="20"/>
<dbReference type="Proteomes" id="UP000775547">
    <property type="component" value="Unassembled WGS sequence"/>
</dbReference>
<dbReference type="Pfam" id="PF14260">
    <property type="entry name" value="zf-C4pol"/>
    <property type="match status" value="1"/>
</dbReference>
<keyword evidence="10 20" id="KW-0863">Zinc-finger</keyword>
<dbReference type="SMART" id="SM00486">
    <property type="entry name" value="POLBc"/>
    <property type="match status" value="1"/>
</dbReference>
<dbReference type="FunFam" id="1.10.132.60:FF:000007">
    <property type="entry name" value="DNA polymerase"/>
    <property type="match status" value="1"/>
</dbReference>
<dbReference type="InterPro" id="IPR056435">
    <property type="entry name" value="DPOD/Z_N"/>
</dbReference>
<dbReference type="GO" id="GO:0005634">
    <property type="term" value="C:nucleus"/>
    <property type="evidence" value="ECO:0007669"/>
    <property type="project" value="UniProtKB-SubCell"/>
</dbReference>
<evidence type="ECO:0000256" key="7">
    <source>
        <dbReference type="ARBA" id="ARBA00022705"/>
    </source>
</evidence>
<keyword evidence="12 20" id="KW-0239">DNA-directed DNA polymerase</keyword>
<dbReference type="PANTHER" id="PTHR45812:SF1">
    <property type="entry name" value="DNA POLYMERASE ZETA CATALYTIC SUBUNIT"/>
    <property type="match status" value="1"/>
</dbReference>
<feature type="compositionally biased region" description="Basic and acidic residues" evidence="21">
    <location>
        <begin position="467"/>
        <end position="478"/>
    </location>
</feature>
<comment type="cofactor">
    <cofactor evidence="1 20">
        <name>[4Fe-4S] cluster</name>
        <dbReference type="ChEBI" id="CHEBI:49883"/>
    </cofactor>
</comment>
<dbReference type="FunFam" id="1.10.287.690:FF:000002">
    <property type="entry name" value="DNA polymerase zeta"/>
    <property type="match status" value="1"/>
</dbReference>
<evidence type="ECO:0000313" key="27">
    <source>
        <dbReference type="EMBL" id="KAG5647998.1"/>
    </source>
</evidence>
<dbReference type="Gene3D" id="3.30.342.10">
    <property type="entry name" value="DNA Polymerase, chain B, domain 1"/>
    <property type="match status" value="1"/>
</dbReference>
<feature type="region of interest" description="Disordered" evidence="21">
    <location>
        <begin position="1652"/>
        <end position="1690"/>
    </location>
</feature>
<protein>
    <recommendedName>
        <fullName evidence="20">DNA polymerase</fullName>
        <ecNumber evidence="20">2.7.7.7</ecNumber>
    </recommendedName>
</protein>
<feature type="compositionally biased region" description="Basic and acidic residues" evidence="21">
    <location>
        <begin position="419"/>
        <end position="432"/>
    </location>
</feature>
<evidence type="ECO:0000256" key="18">
    <source>
        <dbReference type="ARBA" id="ARBA00049244"/>
    </source>
</evidence>
<accession>A0A9P7KEY3</accession>
<comment type="caution">
    <text evidence="27">The sequence shown here is derived from an EMBL/GenBank/DDBJ whole genome shotgun (WGS) entry which is preliminary data.</text>
</comment>
<dbReference type="InterPro" id="IPR012337">
    <property type="entry name" value="RNaseH-like_sf"/>
</dbReference>
<dbReference type="Gene3D" id="1.10.287.690">
    <property type="entry name" value="Helix hairpin bin"/>
    <property type="match status" value="1"/>
</dbReference>